<dbReference type="GO" id="GO:0000287">
    <property type="term" value="F:magnesium ion binding"/>
    <property type="evidence" value="ECO:0007669"/>
    <property type="project" value="TreeGrafter"/>
</dbReference>
<dbReference type="EC" id="2.4.2.8" evidence="5 15"/>
<evidence type="ECO:0000256" key="4">
    <source>
        <dbReference type="ARBA" id="ARBA00008391"/>
    </source>
</evidence>
<keyword evidence="7 15" id="KW-0328">Glycosyltransferase</keyword>
<name>A0A7L4UPD7_BALHA</name>
<dbReference type="GO" id="GO:0006178">
    <property type="term" value="P:guanine salvage"/>
    <property type="evidence" value="ECO:0007669"/>
    <property type="project" value="TreeGrafter"/>
</dbReference>
<dbReference type="UniPathway" id="UPA00591">
    <property type="reaction ID" value="UER00648"/>
</dbReference>
<comment type="cofactor">
    <cofactor evidence="1 15">
        <name>Mg(2+)</name>
        <dbReference type="ChEBI" id="CHEBI:18420"/>
    </cofactor>
</comment>
<dbReference type="GO" id="GO:0004422">
    <property type="term" value="F:hypoxanthine phosphoribosyltransferase activity"/>
    <property type="evidence" value="ECO:0007669"/>
    <property type="project" value="InterPro"/>
</dbReference>
<dbReference type="PANTHER" id="PTHR43340:SF1">
    <property type="entry name" value="HYPOXANTHINE PHOSPHORIBOSYLTRANSFERASE"/>
    <property type="match status" value="1"/>
</dbReference>
<comment type="catalytic activity">
    <reaction evidence="14">
        <text>IMP + diphosphate = hypoxanthine + 5-phospho-alpha-D-ribose 1-diphosphate</text>
        <dbReference type="Rhea" id="RHEA:17973"/>
        <dbReference type="ChEBI" id="CHEBI:17368"/>
        <dbReference type="ChEBI" id="CHEBI:33019"/>
        <dbReference type="ChEBI" id="CHEBI:58017"/>
        <dbReference type="ChEBI" id="CHEBI:58053"/>
        <dbReference type="EC" id="2.4.2.8"/>
    </reaction>
    <physiologicalReaction direction="right-to-left" evidence="14">
        <dbReference type="Rhea" id="RHEA:17975"/>
    </physiologicalReaction>
</comment>
<keyword evidence="8 15" id="KW-0808">Transferase</keyword>
<evidence type="ECO:0000259" key="16">
    <source>
        <dbReference type="Pfam" id="PF00156"/>
    </source>
</evidence>
<proteinExistence type="inferred from homology"/>
<evidence type="ECO:0000256" key="3">
    <source>
        <dbReference type="ARBA" id="ARBA00004669"/>
    </source>
</evidence>
<dbReference type="Gene3D" id="3.40.50.2020">
    <property type="match status" value="1"/>
</dbReference>
<evidence type="ECO:0000256" key="7">
    <source>
        <dbReference type="ARBA" id="ARBA00022676"/>
    </source>
</evidence>
<dbReference type="GO" id="GO:0006166">
    <property type="term" value="P:purine ribonucleoside salvage"/>
    <property type="evidence" value="ECO:0007669"/>
    <property type="project" value="UniProtKB-KW"/>
</dbReference>
<dbReference type="GO" id="GO:0032263">
    <property type="term" value="P:GMP salvage"/>
    <property type="evidence" value="ECO:0007669"/>
    <property type="project" value="TreeGrafter"/>
</dbReference>
<evidence type="ECO:0000256" key="12">
    <source>
        <dbReference type="ARBA" id="ARBA00022842"/>
    </source>
</evidence>
<keyword evidence="18" id="KW-1185">Reference proteome</keyword>
<dbReference type="OrthoDB" id="9802824at2"/>
<evidence type="ECO:0000256" key="11">
    <source>
        <dbReference type="ARBA" id="ARBA00022741"/>
    </source>
</evidence>
<evidence type="ECO:0000313" key="17">
    <source>
        <dbReference type="EMBL" id="PVX50995.1"/>
    </source>
</evidence>
<evidence type="ECO:0000256" key="9">
    <source>
        <dbReference type="ARBA" id="ARBA00022723"/>
    </source>
</evidence>
<sequence length="181" mass="20442">MKTVQVLDKRFKLSISEEDIQKRVNEIAQQMNKDLEGKSPLFVCILNGAFMFASDIFKQITVENSSITFFRLSSYVGTKSTGKIKLIMGFTEDLANRTVVILEDIVDTGVTIQNTIEQVKAHKPKEIYIATLVYKPEACKVPVNLDYVGFEIPNKFIVGYGLDYDLMGRNLPAIYTLAEDE</sequence>
<evidence type="ECO:0000256" key="14">
    <source>
        <dbReference type="ARBA" id="ARBA00049402"/>
    </source>
</evidence>
<dbReference type="InterPro" id="IPR000836">
    <property type="entry name" value="PRTase_dom"/>
</dbReference>
<dbReference type="GO" id="GO:0046100">
    <property type="term" value="P:hypoxanthine metabolic process"/>
    <property type="evidence" value="ECO:0007669"/>
    <property type="project" value="TreeGrafter"/>
</dbReference>
<keyword evidence="9 15" id="KW-0479">Metal-binding</keyword>
<dbReference type="AlphaFoldDB" id="A0A7L4UPD7"/>
<gene>
    <name evidence="17" type="ORF">C7377_1325</name>
</gene>
<keyword evidence="11 15" id="KW-0547">Nucleotide-binding</keyword>
<dbReference type="PANTHER" id="PTHR43340">
    <property type="entry name" value="HYPOXANTHINE-GUANINE PHOSPHORIBOSYLTRANSFERASE"/>
    <property type="match status" value="1"/>
</dbReference>
<evidence type="ECO:0000256" key="6">
    <source>
        <dbReference type="ARBA" id="ARBA00022490"/>
    </source>
</evidence>
<evidence type="ECO:0000313" key="18">
    <source>
        <dbReference type="Proteomes" id="UP000251835"/>
    </source>
</evidence>
<accession>A0A7L4UPD7</accession>
<protein>
    <recommendedName>
        <fullName evidence="5 15">Hypoxanthine phosphoribosyltransferase</fullName>
        <ecNumber evidence="5 15">2.4.2.8</ecNumber>
    </recommendedName>
</protein>
<dbReference type="NCBIfam" id="TIGR01203">
    <property type="entry name" value="HGPRTase"/>
    <property type="match status" value="1"/>
</dbReference>
<dbReference type="InterPro" id="IPR029057">
    <property type="entry name" value="PRTase-like"/>
</dbReference>
<dbReference type="Pfam" id="PF00156">
    <property type="entry name" value="Pribosyltran"/>
    <property type="match status" value="1"/>
</dbReference>
<comment type="catalytic activity">
    <reaction evidence="13">
        <text>GMP + diphosphate = guanine + 5-phospho-alpha-D-ribose 1-diphosphate</text>
        <dbReference type="Rhea" id="RHEA:25424"/>
        <dbReference type="ChEBI" id="CHEBI:16235"/>
        <dbReference type="ChEBI" id="CHEBI:33019"/>
        <dbReference type="ChEBI" id="CHEBI:58017"/>
        <dbReference type="ChEBI" id="CHEBI:58115"/>
        <dbReference type="EC" id="2.4.2.8"/>
    </reaction>
    <physiologicalReaction direction="right-to-left" evidence="13">
        <dbReference type="Rhea" id="RHEA:25426"/>
    </physiologicalReaction>
</comment>
<dbReference type="InterPro" id="IPR005904">
    <property type="entry name" value="Hxn_phspho_trans"/>
</dbReference>
<evidence type="ECO:0000256" key="13">
    <source>
        <dbReference type="ARBA" id="ARBA00048811"/>
    </source>
</evidence>
<comment type="similarity">
    <text evidence="4 15">Belongs to the purine/pyrimidine phosphoribosyltransferase family.</text>
</comment>
<organism evidence="17 18">
    <name type="scientific">Balneicella halophila</name>
    <dbReference type="NCBI Taxonomy" id="1537566"/>
    <lineage>
        <taxon>Bacteria</taxon>
        <taxon>Pseudomonadati</taxon>
        <taxon>Bacteroidota</taxon>
        <taxon>Bacteroidia</taxon>
        <taxon>Bacteroidales</taxon>
        <taxon>Balneicellaceae</taxon>
        <taxon>Balneicella</taxon>
    </lineage>
</organism>
<keyword evidence="6 15" id="KW-0963">Cytoplasm</keyword>
<comment type="caution">
    <text evidence="17">The sequence shown here is derived from an EMBL/GenBank/DDBJ whole genome shotgun (WGS) entry which is preliminary data.</text>
</comment>
<evidence type="ECO:0000256" key="8">
    <source>
        <dbReference type="ARBA" id="ARBA00022679"/>
    </source>
</evidence>
<evidence type="ECO:0000256" key="10">
    <source>
        <dbReference type="ARBA" id="ARBA00022726"/>
    </source>
</evidence>
<keyword evidence="10 15" id="KW-0660">Purine salvage</keyword>
<dbReference type="InterPro" id="IPR050408">
    <property type="entry name" value="HGPRT"/>
</dbReference>
<feature type="domain" description="Phosphoribosyltransferase" evidence="16">
    <location>
        <begin position="20"/>
        <end position="164"/>
    </location>
</feature>
<dbReference type="GO" id="GO:0032264">
    <property type="term" value="P:IMP salvage"/>
    <property type="evidence" value="ECO:0007669"/>
    <property type="project" value="UniProtKB-UniPathway"/>
</dbReference>
<evidence type="ECO:0000256" key="5">
    <source>
        <dbReference type="ARBA" id="ARBA00011895"/>
    </source>
</evidence>
<reference evidence="17 18" key="1">
    <citation type="submission" date="2018-05" db="EMBL/GenBank/DDBJ databases">
        <title>Genomic Encyclopedia of Type Strains, Phase IV (KMG-IV): sequencing the most valuable type-strain genomes for metagenomic binning, comparative biology and taxonomic classification.</title>
        <authorList>
            <person name="Goeker M."/>
        </authorList>
    </citation>
    <scope>NUCLEOTIDE SEQUENCE [LARGE SCALE GENOMIC DNA]</scope>
    <source>
        <strain evidence="17 18">DSM 28579</strain>
    </source>
</reference>
<evidence type="ECO:0000256" key="1">
    <source>
        <dbReference type="ARBA" id="ARBA00001946"/>
    </source>
</evidence>
<dbReference type="GO" id="GO:0005829">
    <property type="term" value="C:cytosol"/>
    <property type="evidence" value="ECO:0007669"/>
    <property type="project" value="TreeGrafter"/>
</dbReference>
<dbReference type="SUPFAM" id="SSF53271">
    <property type="entry name" value="PRTase-like"/>
    <property type="match status" value="1"/>
</dbReference>
<evidence type="ECO:0000256" key="15">
    <source>
        <dbReference type="RuleBase" id="RU364099"/>
    </source>
</evidence>
<dbReference type="RefSeq" id="WP_116496541.1">
    <property type="nucleotide sequence ID" value="NZ_QENZ01000004.1"/>
</dbReference>
<comment type="subcellular location">
    <subcellularLocation>
        <location evidence="2 15">Cytoplasm</location>
    </subcellularLocation>
</comment>
<evidence type="ECO:0000256" key="2">
    <source>
        <dbReference type="ARBA" id="ARBA00004496"/>
    </source>
</evidence>
<dbReference type="Proteomes" id="UP000251835">
    <property type="component" value="Unassembled WGS sequence"/>
</dbReference>
<dbReference type="CDD" id="cd06223">
    <property type="entry name" value="PRTases_typeI"/>
    <property type="match status" value="1"/>
</dbReference>
<keyword evidence="12 15" id="KW-0460">Magnesium</keyword>
<dbReference type="GO" id="GO:0000166">
    <property type="term" value="F:nucleotide binding"/>
    <property type="evidence" value="ECO:0007669"/>
    <property type="project" value="UniProtKB-KW"/>
</dbReference>
<comment type="pathway">
    <text evidence="3 15">Purine metabolism; IMP biosynthesis via salvage pathway; IMP from hypoxanthine: step 1/1.</text>
</comment>
<dbReference type="EMBL" id="QENZ01000004">
    <property type="protein sequence ID" value="PVX50995.1"/>
    <property type="molecule type" value="Genomic_DNA"/>
</dbReference>